<dbReference type="UniPathway" id="UPA00359">
    <property type="reaction ID" value="UER00482"/>
</dbReference>
<dbReference type="InterPro" id="IPR027417">
    <property type="entry name" value="P-loop_NTPase"/>
</dbReference>
<dbReference type="EC" id="2.7.1.130" evidence="2"/>
<organism evidence="10">
    <name type="scientific">marine metagenome</name>
    <dbReference type="NCBI Taxonomy" id="408172"/>
    <lineage>
        <taxon>unclassified sequences</taxon>
        <taxon>metagenomes</taxon>
        <taxon>ecological metagenomes</taxon>
    </lineage>
</organism>
<evidence type="ECO:0000313" key="10">
    <source>
        <dbReference type="EMBL" id="SVA57991.1"/>
    </source>
</evidence>
<dbReference type="SUPFAM" id="SSF52540">
    <property type="entry name" value="P-loop containing nucleoside triphosphate hydrolases"/>
    <property type="match status" value="1"/>
</dbReference>
<evidence type="ECO:0000256" key="9">
    <source>
        <dbReference type="ARBA" id="ARBA00023098"/>
    </source>
</evidence>
<reference evidence="10" key="1">
    <citation type="submission" date="2018-05" db="EMBL/GenBank/DDBJ databases">
        <authorList>
            <person name="Lanie J.A."/>
            <person name="Ng W.-L."/>
            <person name="Kazmierczak K.M."/>
            <person name="Andrzejewski T.M."/>
            <person name="Davidsen T.M."/>
            <person name="Wayne K.J."/>
            <person name="Tettelin H."/>
            <person name="Glass J.I."/>
            <person name="Rusch D."/>
            <person name="Podicherti R."/>
            <person name="Tsui H.-C.T."/>
            <person name="Winkler M.E."/>
        </authorList>
    </citation>
    <scope>NUCLEOTIDE SEQUENCE</scope>
</reference>
<evidence type="ECO:0000256" key="5">
    <source>
        <dbReference type="ARBA" id="ARBA00022679"/>
    </source>
</evidence>
<dbReference type="InterPro" id="IPR003758">
    <property type="entry name" value="LpxK"/>
</dbReference>
<keyword evidence="6" id="KW-0547">Nucleotide-binding</keyword>
<keyword evidence="3" id="KW-0444">Lipid biosynthesis</keyword>
<dbReference type="GO" id="GO:0009244">
    <property type="term" value="P:lipopolysaccharide core region biosynthetic process"/>
    <property type="evidence" value="ECO:0007669"/>
    <property type="project" value="TreeGrafter"/>
</dbReference>
<gene>
    <name evidence="10" type="ORF">METZ01_LOCUS110845</name>
</gene>
<keyword evidence="4" id="KW-0441">Lipid A biosynthesis</keyword>
<dbReference type="Pfam" id="PF02606">
    <property type="entry name" value="LpxK"/>
    <property type="match status" value="1"/>
</dbReference>
<evidence type="ECO:0000256" key="4">
    <source>
        <dbReference type="ARBA" id="ARBA00022556"/>
    </source>
</evidence>
<dbReference type="GO" id="GO:0009029">
    <property type="term" value="F:lipid-A 4'-kinase activity"/>
    <property type="evidence" value="ECO:0007669"/>
    <property type="project" value="UniProtKB-EC"/>
</dbReference>
<accession>A0A381X0F8</accession>
<keyword evidence="8" id="KW-0067">ATP-binding</keyword>
<evidence type="ECO:0000256" key="6">
    <source>
        <dbReference type="ARBA" id="ARBA00022741"/>
    </source>
</evidence>
<sequence length="250" mass="27876">MGVVYRFIMWARNRFYDIGVFPSKKLPCKVISIGNVTLGGTGKTPAVITLAKYFQKQGVSVAVLSRGYGRKTKKTVLVTDGNEIQSDWRAVGDEAFLLAHSLSSVPIVVDNNRFRGGSFLIKNYNPDIVILDDAFQHRHIKRDVNVVLLNSIETSRNHRLIPFGNLREPMGQLKRADIIILSKTNLGDFPKDIPVEQFSETSLHKAEIKAEVFLKDNDNTKVSIHKFHNKKGVMVTSVGSPDGVSKIADK</sequence>
<keyword evidence="5" id="KW-0808">Transferase</keyword>
<dbReference type="AlphaFoldDB" id="A0A381X0F8"/>
<evidence type="ECO:0000256" key="1">
    <source>
        <dbReference type="ARBA" id="ARBA00004870"/>
    </source>
</evidence>
<comment type="pathway">
    <text evidence="1">Glycolipid biosynthesis; lipid IV(A) biosynthesis; lipid IV(A) from (3R)-3-hydroxytetradecanoyl-[acyl-carrier-protein] and UDP-N-acetyl-alpha-D-glucosamine: step 6/6.</text>
</comment>
<dbReference type="PANTHER" id="PTHR42724:SF1">
    <property type="entry name" value="TETRAACYLDISACCHARIDE 4'-KINASE, MITOCHONDRIAL-RELATED"/>
    <property type="match status" value="1"/>
</dbReference>
<evidence type="ECO:0000256" key="2">
    <source>
        <dbReference type="ARBA" id="ARBA00012071"/>
    </source>
</evidence>
<evidence type="ECO:0000256" key="3">
    <source>
        <dbReference type="ARBA" id="ARBA00022516"/>
    </source>
</evidence>
<dbReference type="NCBIfam" id="TIGR00682">
    <property type="entry name" value="lpxK"/>
    <property type="match status" value="1"/>
</dbReference>
<evidence type="ECO:0000256" key="7">
    <source>
        <dbReference type="ARBA" id="ARBA00022777"/>
    </source>
</evidence>
<dbReference type="GO" id="GO:0005886">
    <property type="term" value="C:plasma membrane"/>
    <property type="evidence" value="ECO:0007669"/>
    <property type="project" value="TreeGrafter"/>
</dbReference>
<proteinExistence type="predicted"/>
<protein>
    <recommendedName>
        <fullName evidence="2">tetraacyldisaccharide 4'-kinase</fullName>
        <ecNumber evidence="2">2.7.1.130</ecNumber>
    </recommendedName>
</protein>
<dbReference type="PANTHER" id="PTHR42724">
    <property type="entry name" value="TETRAACYLDISACCHARIDE 4'-KINASE"/>
    <property type="match status" value="1"/>
</dbReference>
<dbReference type="GO" id="GO:0009245">
    <property type="term" value="P:lipid A biosynthetic process"/>
    <property type="evidence" value="ECO:0007669"/>
    <property type="project" value="UniProtKB-KW"/>
</dbReference>
<keyword evidence="9" id="KW-0443">Lipid metabolism</keyword>
<keyword evidence="7" id="KW-0418">Kinase</keyword>
<dbReference type="GO" id="GO:0005524">
    <property type="term" value="F:ATP binding"/>
    <property type="evidence" value="ECO:0007669"/>
    <property type="project" value="UniProtKB-KW"/>
</dbReference>
<name>A0A381X0F8_9ZZZZ</name>
<evidence type="ECO:0000256" key="8">
    <source>
        <dbReference type="ARBA" id="ARBA00022840"/>
    </source>
</evidence>
<dbReference type="EMBL" id="UINC01013419">
    <property type="protein sequence ID" value="SVA57991.1"/>
    <property type="molecule type" value="Genomic_DNA"/>
</dbReference>
<feature type="non-terminal residue" evidence="10">
    <location>
        <position position="250"/>
    </location>
</feature>